<dbReference type="Gene3D" id="3.90.70.200">
    <property type="entry name" value="Plus-3 domain"/>
    <property type="match status" value="1"/>
</dbReference>
<evidence type="ECO:0000256" key="5">
    <source>
        <dbReference type="SAM" id="MobiDB-lite"/>
    </source>
</evidence>
<keyword evidence="8" id="KW-1185">Reference proteome</keyword>
<evidence type="ECO:0000256" key="1">
    <source>
        <dbReference type="ARBA" id="ARBA00004123"/>
    </source>
</evidence>
<dbReference type="Proteomes" id="UP001165120">
    <property type="component" value="Unassembled WGS sequence"/>
</dbReference>
<evidence type="ECO:0000313" key="8">
    <source>
        <dbReference type="Proteomes" id="UP001165120"/>
    </source>
</evidence>
<dbReference type="PANTHER" id="PTHR13115">
    <property type="entry name" value="RNA POLYMERASE-ASSOCIATED PROTEIN RTF1 HOMOLOG"/>
    <property type="match status" value="1"/>
</dbReference>
<feature type="region of interest" description="Disordered" evidence="5">
    <location>
        <begin position="100"/>
        <end position="215"/>
    </location>
</feature>
<sequence length="545" mass="62534">MSDLDDDLLALAGSPDEDASGSDYEPEYNAPKSADVADLAASDDEDDDRDPYPIEGKYKDEQDRARLMEMDEVEREEILFERIQEMEKFRERKYLALRARQSKAERSINESKVSKGRALRTSKLTELKKQREKKTKREQRRNRRDDYSDEDEFGEDEDEDDEEDDLAIDEEEGSDYEDAIDTRRSNKRRREDLDEEIPSGPSGRSKQRDVDLDREANLDDINSRVRVGRTAVGKYLYHDEFVDVIPGTYIRFNIGVDRDTGRQQYRVCKIEEVKRHGGAPYTFLGKPCDTYLVISQGNSKKTCQMVFLSDSPITTDEFENYKKRVTDAGLRFPTKADIDEKFKELRKMSTRELTDEDITRMVQLRESVSVEGMESGNRVRKLAVLKEQLDVAIENNDTDNISRLEQEIQRLSNASSTKSVNVDAGMAKVNYRNKRYTETSIRKAEARAVELRKIQLLTSNQNADPFSRLRTNPKIFYSADIVDPGSAAASSAAIAADEEDKTESEKKLDEAKVKEELKTMLNSKYKTKGIDSVIKEIDFDLGFSI</sequence>
<comment type="caution">
    <text evidence="7">The sequence shown here is derived from an EMBL/GenBank/DDBJ whole genome shotgun (WGS) entry which is preliminary data.</text>
</comment>
<dbReference type="SMART" id="SM00719">
    <property type="entry name" value="Plus3"/>
    <property type="match status" value="1"/>
</dbReference>
<keyword evidence="3" id="KW-0804">Transcription</keyword>
<evidence type="ECO:0000256" key="4">
    <source>
        <dbReference type="ARBA" id="ARBA00023242"/>
    </source>
</evidence>
<protein>
    <submittedName>
        <fullName evidence="7">Unnamed protein product</fullName>
    </submittedName>
</protein>
<feature type="compositionally biased region" description="Basic and acidic residues" evidence="5">
    <location>
        <begin position="102"/>
        <end position="113"/>
    </location>
</feature>
<organism evidence="7 8">
    <name type="scientific">Candida boidinii</name>
    <name type="common">Yeast</name>
    <dbReference type="NCBI Taxonomy" id="5477"/>
    <lineage>
        <taxon>Eukaryota</taxon>
        <taxon>Fungi</taxon>
        <taxon>Dikarya</taxon>
        <taxon>Ascomycota</taxon>
        <taxon>Saccharomycotina</taxon>
        <taxon>Pichiomycetes</taxon>
        <taxon>Pichiales</taxon>
        <taxon>Pichiaceae</taxon>
        <taxon>Ogataea</taxon>
        <taxon>Ogataea/Candida clade</taxon>
    </lineage>
</organism>
<name>A0A9W6SVD8_CANBO</name>
<evidence type="ECO:0000313" key="7">
    <source>
        <dbReference type="EMBL" id="GME67762.1"/>
    </source>
</evidence>
<dbReference type="AlphaFoldDB" id="A0A9W6SVD8"/>
<proteinExistence type="predicted"/>
<comment type="subcellular location">
    <subcellularLocation>
        <location evidence="1">Nucleus</location>
    </subcellularLocation>
</comment>
<accession>A0A9W6SVD8</accession>
<dbReference type="InterPro" id="IPR036128">
    <property type="entry name" value="Plus3-like_sf"/>
</dbReference>
<reference evidence="7" key="1">
    <citation type="submission" date="2023-04" db="EMBL/GenBank/DDBJ databases">
        <title>Candida boidinii NBRC 10035.</title>
        <authorList>
            <person name="Ichikawa N."/>
            <person name="Sato H."/>
            <person name="Tonouchi N."/>
        </authorList>
    </citation>
    <scope>NUCLEOTIDE SEQUENCE</scope>
    <source>
        <strain evidence="7">NBRC 10035</strain>
    </source>
</reference>
<feature type="compositionally biased region" description="Basic and acidic residues" evidence="5">
    <location>
        <begin position="180"/>
        <end position="192"/>
    </location>
</feature>
<dbReference type="InterPro" id="IPR004343">
    <property type="entry name" value="Plus-3_dom"/>
</dbReference>
<feature type="compositionally biased region" description="Basic residues" evidence="5">
    <location>
        <begin position="130"/>
        <end position="142"/>
    </location>
</feature>
<feature type="region of interest" description="Disordered" evidence="5">
    <location>
        <begin position="1"/>
        <end position="63"/>
    </location>
</feature>
<keyword evidence="2" id="KW-0805">Transcription regulation</keyword>
<dbReference type="Pfam" id="PF03126">
    <property type="entry name" value="Plus-3"/>
    <property type="match status" value="1"/>
</dbReference>
<feature type="domain" description="Plus3" evidence="6">
    <location>
        <begin position="216"/>
        <end position="350"/>
    </location>
</feature>
<feature type="compositionally biased region" description="Basic and acidic residues" evidence="5">
    <location>
        <begin position="206"/>
        <end position="215"/>
    </location>
</feature>
<evidence type="ECO:0000256" key="2">
    <source>
        <dbReference type="ARBA" id="ARBA00023015"/>
    </source>
</evidence>
<dbReference type="GO" id="GO:0016593">
    <property type="term" value="C:Cdc73/Paf1 complex"/>
    <property type="evidence" value="ECO:0007669"/>
    <property type="project" value="TreeGrafter"/>
</dbReference>
<dbReference type="GO" id="GO:1990269">
    <property type="term" value="F:RNA polymerase II C-terminal domain phosphoserine binding"/>
    <property type="evidence" value="ECO:0007669"/>
    <property type="project" value="TreeGrafter"/>
</dbReference>
<dbReference type="SUPFAM" id="SSF159042">
    <property type="entry name" value="Plus3-like"/>
    <property type="match status" value="1"/>
</dbReference>
<feature type="compositionally biased region" description="Acidic residues" evidence="5">
    <location>
        <begin position="147"/>
        <end position="179"/>
    </location>
</feature>
<dbReference type="PANTHER" id="PTHR13115:SF8">
    <property type="entry name" value="RNA POLYMERASE-ASSOCIATED PROTEIN RTF1 HOMOLOG"/>
    <property type="match status" value="1"/>
</dbReference>
<feature type="compositionally biased region" description="Basic and acidic residues" evidence="5">
    <location>
        <begin position="50"/>
        <end position="63"/>
    </location>
</feature>
<evidence type="ECO:0000259" key="6">
    <source>
        <dbReference type="PROSITE" id="PS51360"/>
    </source>
</evidence>
<feature type="compositionally biased region" description="Acidic residues" evidence="5">
    <location>
        <begin position="15"/>
        <end position="26"/>
    </location>
</feature>
<dbReference type="GO" id="GO:0003677">
    <property type="term" value="F:DNA binding"/>
    <property type="evidence" value="ECO:0007669"/>
    <property type="project" value="InterPro"/>
</dbReference>
<dbReference type="EMBL" id="BSXN01000246">
    <property type="protein sequence ID" value="GME67762.1"/>
    <property type="molecule type" value="Genomic_DNA"/>
</dbReference>
<keyword evidence="4" id="KW-0539">Nucleus</keyword>
<dbReference type="PROSITE" id="PS51360">
    <property type="entry name" value="PLUS3"/>
    <property type="match status" value="1"/>
</dbReference>
<gene>
    <name evidence="7" type="ORF">Cboi02_000113200</name>
</gene>
<evidence type="ECO:0000256" key="3">
    <source>
        <dbReference type="ARBA" id="ARBA00023163"/>
    </source>
</evidence>